<gene>
    <name evidence="9" type="ORF">FTW19_12865</name>
</gene>
<keyword evidence="10" id="KW-1185">Reference proteome</keyword>
<evidence type="ECO:0000256" key="4">
    <source>
        <dbReference type="ARBA" id="ARBA00022692"/>
    </source>
</evidence>
<evidence type="ECO:0000256" key="3">
    <source>
        <dbReference type="ARBA" id="ARBA00022452"/>
    </source>
</evidence>
<dbReference type="Pfam" id="PF13620">
    <property type="entry name" value="CarboxypepD_reg"/>
    <property type="match status" value="1"/>
</dbReference>
<keyword evidence="4" id="KW-0812">Transmembrane</keyword>
<feature type="signal peptide" evidence="7">
    <location>
        <begin position="1"/>
        <end position="23"/>
    </location>
</feature>
<evidence type="ECO:0000256" key="7">
    <source>
        <dbReference type="SAM" id="SignalP"/>
    </source>
</evidence>
<dbReference type="SUPFAM" id="SSF49464">
    <property type="entry name" value="Carboxypeptidase regulatory domain-like"/>
    <property type="match status" value="1"/>
</dbReference>
<evidence type="ECO:0000256" key="6">
    <source>
        <dbReference type="ARBA" id="ARBA00023237"/>
    </source>
</evidence>
<keyword evidence="6" id="KW-0998">Cell outer membrane</keyword>
<evidence type="ECO:0000259" key="8">
    <source>
        <dbReference type="Pfam" id="PF25183"/>
    </source>
</evidence>
<dbReference type="GO" id="GO:0044718">
    <property type="term" value="P:siderophore transmembrane transport"/>
    <property type="evidence" value="ECO:0007669"/>
    <property type="project" value="TreeGrafter"/>
</dbReference>
<sequence length="1093" mass="118479">MRTIARFLFAVYVCLACTLISHAQYENGSILGTVRDASGAVIPNATVTVTNTATGVVSTRTSNDTGDYEVPALRVGTYKVEVTREGFSSTTVPSVSVSIAARQRVDVTLNVGGASQVIEVTAAAALLETDTSQRGQIVTNYQTAALPLVSRNYSDLIGLSTGVRAAANSLSSTSNTGLVREGSFNVNGQRSIFNNFLLDGMDNNAYGESNQGFSNQIIQPPPDSIAQFQVVTNNETAEYGRASGAVINAAFAQGANQFHGRAYEFVRNTVLNATGFFRPPGGQKPQFNRNQFGGNFSGPIMKDKLFFFLDYEGFRQARKQVASATLPQISQLNGVFSRPVDNPYTGKIYPAGTSILNDANISPAAKTIAGLIKGLNPGTATSNNFTTLQRSQNFSDKGDLRLDFTPNQKNSFFLRVSDLKQNATDFPIFGLPLDGNSNGKQRILDQQVAVGYTRVIAANQLLDARLGLSRTKAGKYSLSIGTNPGFTFPGLPSDPLVAGGIPSITITGFTALGRQATNPQFQNPALLDPKVNYSWGVGKHSLKFGYEYQKIWMAVQDTNPLYGGFTYAGAYSRDSTTAAANSDNYVADFLWGATSIYTLSSYFVAHLRNQSHFAYVQDDWKVSPKLTLNIGVRYEYTTPYYEQKNQQANFDPATLSMVTAAQSGNRYAMQPDKNDFAPRFGFSYALSTNTVLRGGYGVSFSHYDRAGSGNILAINPPNALFVTVSQAPRPSGVPNANYVKMDQGFPTSTLNFNPITANVAYIDSNRYRDSYVHNYYVDVQHVLPHGALVDVAYVGNHGLKLLQLANYNQKNPNLNYARPIPSWGDITIAMHTAYSHYDSLQARYEQHLIGGLTLLNSFTWSHALDNAGASLEANTPSPQDYYNLRGDYGQSEYNQPLYNITSLVYELPFGKGRHWMNTGGVLNEVLGQWQVSAINTAASGFPYQINYTPAAATQVSGIAASYRGANLYRPNRVGGVPLNVLDKSKSTGTALQYINLAAVSLPTAGGNPFGNMARDPGRGPTFNTLNLAINKRFQTPFESVKIEFRGEMYNAFNHTNFTTPGGGISAGTSGLTGGTITSTFDPRIVQFGAKVLF</sequence>
<dbReference type="SUPFAM" id="SSF56935">
    <property type="entry name" value="Porins"/>
    <property type="match status" value="1"/>
</dbReference>
<accession>A0A5B9E9C1</accession>
<name>A0A5B9E9C1_9BACT</name>
<dbReference type="EMBL" id="CP042806">
    <property type="protein sequence ID" value="QEE28813.1"/>
    <property type="molecule type" value="Genomic_DNA"/>
</dbReference>
<dbReference type="Pfam" id="PF25183">
    <property type="entry name" value="OMP_b-brl_4"/>
    <property type="match status" value="1"/>
</dbReference>
<dbReference type="KEGG" id="talb:FTW19_12865"/>
<evidence type="ECO:0000256" key="5">
    <source>
        <dbReference type="ARBA" id="ARBA00023136"/>
    </source>
</evidence>
<evidence type="ECO:0000313" key="10">
    <source>
        <dbReference type="Proteomes" id="UP000321820"/>
    </source>
</evidence>
<keyword evidence="3" id="KW-1134">Transmembrane beta strand</keyword>
<dbReference type="PANTHER" id="PTHR30069:SF46">
    <property type="entry name" value="OAR PROTEIN"/>
    <property type="match status" value="1"/>
</dbReference>
<dbReference type="GO" id="GO:0015344">
    <property type="term" value="F:siderophore uptake transmembrane transporter activity"/>
    <property type="evidence" value="ECO:0007669"/>
    <property type="project" value="TreeGrafter"/>
</dbReference>
<keyword evidence="5" id="KW-0472">Membrane</keyword>
<dbReference type="InterPro" id="IPR036942">
    <property type="entry name" value="Beta-barrel_TonB_sf"/>
</dbReference>
<reference evidence="9 10" key="1">
    <citation type="submission" date="2019-08" db="EMBL/GenBank/DDBJ databases">
        <title>Complete genome sequence of Terriglobus albidus strain ORNL.</title>
        <authorList>
            <person name="Podar M."/>
        </authorList>
    </citation>
    <scope>NUCLEOTIDE SEQUENCE [LARGE SCALE GENOMIC DNA]</scope>
    <source>
        <strain evidence="9 10">ORNL</strain>
    </source>
</reference>
<dbReference type="RefSeq" id="WP_147648011.1">
    <property type="nucleotide sequence ID" value="NZ_CP042806.1"/>
</dbReference>
<dbReference type="GO" id="GO:0009279">
    <property type="term" value="C:cell outer membrane"/>
    <property type="evidence" value="ECO:0007669"/>
    <property type="project" value="UniProtKB-SubCell"/>
</dbReference>
<dbReference type="OrthoDB" id="97893at2"/>
<dbReference type="InterPro" id="IPR008969">
    <property type="entry name" value="CarboxyPept-like_regulatory"/>
</dbReference>
<proteinExistence type="predicted"/>
<protein>
    <submittedName>
        <fullName evidence="9">TonB-dependent receptor</fullName>
    </submittedName>
</protein>
<feature type="chain" id="PRO_5022868155" evidence="7">
    <location>
        <begin position="24"/>
        <end position="1093"/>
    </location>
</feature>
<dbReference type="Proteomes" id="UP000321820">
    <property type="component" value="Chromosome"/>
</dbReference>
<evidence type="ECO:0000256" key="2">
    <source>
        <dbReference type="ARBA" id="ARBA00022448"/>
    </source>
</evidence>
<dbReference type="AlphaFoldDB" id="A0A5B9E9C1"/>
<dbReference type="Gene3D" id="2.40.170.20">
    <property type="entry name" value="TonB-dependent receptor, beta-barrel domain"/>
    <property type="match status" value="1"/>
</dbReference>
<comment type="subcellular location">
    <subcellularLocation>
        <location evidence="1">Cell outer membrane</location>
        <topology evidence="1">Multi-pass membrane protein</topology>
    </subcellularLocation>
</comment>
<evidence type="ECO:0000313" key="9">
    <source>
        <dbReference type="EMBL" id="QEE28813.1"/>
    </source>
</evidence>
<organism evidence="9 10">
    <name type="scientific">Terriglobus albidus</name>
    <dbReference type="NCBI Taxonomy" id="1592106"/>
    <lineage>
        <taxon>Bacteria</taxon>
        <taxon>Pseudomonadati</taxon>
        <taxon>Acidobacteriota</taxon>
        <taxon>Terriglobia</taxon>
        <taxon>Terriglobales</taxon>
        <taxon>Acidobacteriaceae</taxon>
        <taxon>Terriglobus</taxon>
    </lineage>
</organism>
<feature type="domain" description="TonB-dependent transporter Oar-like beta-barrel" evidence="8">
    <location>
        <begin position="253"/>
        <end position="1086"/>
    </location>
</feature>
<keyword evidence="7" id="KW-0732">Signal</keyword>
<dbReference type="PANTHER" id="PTHR30069">
    <property type="entry name" value="TONB-DEPENDENT OUTER MEMBRANE RECEPTOR"/>
    <property type="match status" value="1"/>
</dbReference>
<dbReference type="InterPro" id="IPR057601">
    <property type="entry name" value="Oar-like_b-barrel"/>
</dbReference>
<evidence type="ECO:0000256" key="1">
    <source>
        <dbReference type="ARBA" id="ARBA00004571"/>
    </source>
</evidence>
<dbReference type="Gene3D" id="2.60.40.1120">
    <property type="entry name" value="Carboxypeptidase-like, regulatory domain"/>
    <property type="match status" value="1"/>
</dbReference>
<dbReference type="InterPro" id="IPR039426">
    <property type="entry name" value="TonB-dep_rcpt-like"/>
</dbReference>
<keyword evidence="9" id="KW-0675">Receptor</keyword>
<keyword evidence="2" id="KW-0813">Transport</keyword>